<comment type="subcellular location">
    <subcellularLocation>
        <location evidence="1">Membrane</location>
        <topology evidence="1">Multi-pass membrane protein</topology>
    </subcellularLocation>
</comment>
<dbReference type="AlphaFoldDB" id="T1GYC1"/>
<protein>
    <recommendedName>
        <fullName evidence="6">Major facilitator superfamily (MFS) profile domain-containing protein</fullName>
    </recommendedName>
</protein>
<feature type="transmembrane region" description="Helical" evidence="5">
    <location>
        <begin position="9"/>
        <end position="33"/>
    </location>
</feature>
<dbReference type="Proteomes" id="UP000015102">
    <property type="component" value="Unassembled WGS sequence"/>
</dbReference>
<dbReference type="EMBL" id="CAQQ02184766">
    <property type="status" value="NOT_ANNOTATED_CDS"/>
    <property type="molecule type" value="Genomic_DNA"/>
</dbReference>
<evidence type="ECO:0000313" key="7">
    <source>
        <dbReference type="EnsemblMetazoa" id="MESCA008845-PA"/>
    </source>
</evidence>
<dbReference type="Gene3D" id="1.20.1250.20">
    <property type="entry name" value="MFS general substrate transporter like domains"/>
    <property type="match status" value="1"/>
</dbReference>
<evidence type="ECO:0000259" key="6">
    <source>
        <dbReference type="PROSITE" id="PS50850"/>
    </source>
</evidence>
<keyword evidence="4 5" id="KW-0472">Membrane</keyword>
<evidence type="ECO:0000313" key="8">
    <source>
        <dbReference type="Proteomes" id="UP000015102"/>
    </source>
</evidence>
<keyword evidence="3 5" id="KW-1133">Transmembrane helix</keyword>
<dbReference type="SUPFAM" id="SSF103473">
    <property type="entry name" value="MFS general substrate transporter"/>
    <property type="match status" value="1"/>
</dbReference>
<dbReference type="PANTHER" id="PTHR48021:SF33">
    <property type="entry name" value="AT22075P-RELATED"/>
    <property type="match status" value="1"/>
</dbReference>
<feature type="transmembrane region" description="Helical" evidence="5">
    <location>
        <begin position="83"/>
        <end position="100"/>
    </location>
</feature>
<dbReference type="GO" id="GO:0016020">
    <property type="term" value="C:membrane"/>
    <property type="evidence" value="ECO:0007669"/>
    <property type="project" value="UniProtKB-SubCell"/>
</dbReference>
<reference evidence="8" key="1">
    <citation type="submission" date="2013-02" db="EMBL/GenBank/DDBJ databases">
        <authorList>
            <person name="Hughes D."/>
        </authorList>
    </citation>
    <scope>NUCLEOTIDE SEQUENCE</scope>
    <source>
        <strain>Durham</strain>
        <strain evidence="8">NC isolate 2 -- Noor lab</strain>
    </source>
</reference>
<dbReference type="STRING" id="36166.T1GYC1"/>
<evidence type="ECO:0000256" key="5">
    <source>
        <dbReference type="SAM" id="Phobius"/>
    </source>
</evidence>
<feature type="domain" description="Major facilitator superfamily (MFS) profile" evidence="6">
    <location>
        <begin position="7"/>
        <end position="138"/>
    </location>
</feature>
<feature type="transmembrane region" description="Helical" evidence="5">
    <location>
        <begin position="53"/>
        <end position="71"/>
    </location>
</feature>
<dbReference type="GO" id="GO:0022857">
    <property type="term" value="F:transmembrane transporter activity"/>
    <property type="evidence" value="ECO:0007669"/>
    <property type="project" value="InterPro"/>
</dbReference>
<accession>T1GYC1</accession>
<evidence type="ECO:0000256" key="2">
    <source>
        <dbReference type="ARBA" id="ARBA00022692"/>
    </source>
</evidence>
<dbReference type="HOGENOM" id="CLU_1860243_0_0_1"/>
<sequence length="138" mass="14799">MEGSVKNQYLATICANIMALSYGAFCGWPSAAFLVLQSDESPMDKGPISNEEASWIGAIICAGGILGNFFFGWLSNKIGRKKALMFSATPMAVAFLMIPFSKSVLHLCMSRFIGGFAGGGAFAVIPIYITEIAEDRVR</sequence>
<dbReference type="InterPro" id="IPR005828">
    <property type="entry name" value="MFS_sugar_transport-like"/>
</dbReference>
<dbReference type="PANTHER" id="PTHR48021">
    <property type="match status" value="1"/>
</dbReference>
<name>T1GYC1_MEGSC</name>
<evidence type="ECO:0000256" key="3">
    <source>
        <dbReference type="ARBA" id="ARBA00022989"/>
    </source>
</evidence>
<feature type="transmembrane region" description="Helical" evidence="5">
    <location>
        <begin position="112"/>
        <end position="129"/>
    </location>
</feature>
<reference evidence="7" key="2">
    <citation type="submission" date="2015-06" db="UniProtKB">
        <authorList>
            <consortium name="EnsemblMetazoa"/>
        </authorList>
    </citation>
    <scope>IDENTIFICATION</scope>
</reference>
<dbReference type="InterPro" id="IPR005829">
    <property type="entry name" value="Sugar_transporter_CS"/>
</dbReference>
<evidence type="ECO:0000256" key="1">
    <source>
        <dbReference type="ARBA" id="ARBA00004141"/>
    </source>
</evidence>
<evidence type="ECO:0000256" key="4">
    <source>
        <dbReference type="ARBA" id="ARBA00023136"/>
    </source>
</evidence>
<keyword evidence="2 5" id="KW-0812">Transmembrane</keyword>
<dbReference type="Pfam" id="PF00083">
    <property type="entry name" value="Sugar_tr"/>
    <property type="match status" value="1"/>
</dbReference>
<proteinExistence type="predicted"/>
<dbReference type="EnsemblMetazoa" id="MESCA008845-RA">
    <property type="protein sequence ID" value="MESCA008845-PA"/>
    <property type="gene ID" value="MESCA008845"/>
</dbReference>
<keyword evidence="8" id="KW-1185">Reference proteome</keyword>
<dbReference type="InterPro" id="IPR050549">
    <property type="entry name" value="MFS_Trehalose_Transporter"/>
</dbReference>
<dbReference type="PROSITE" id="PS00217">
    <property type="entry name" value="SUGAR_TRANSPORT_2"/>
    <property type="match status" value="1"/>
</dbReference>
<organism evidence="7 8">
    <name type="scientific">Megaselia scalaris</name>
    <name type="common">Humpbacked fly</name>
    <name type="synonym">Phora scalaris</name>
    <dbReference type="NCBI Taxonomy" id="36166"/>
    <lineage>
        <taxon>Eukaryota</taxon>
        <taxon>Metazoa</taxon>
        <taxon>Ecdysozoa</taxon>
        <taxon>Arthropoda</taxon>
        <taxon>Hexapoda</taxon>
        <taxon>Insecta</taxon>
        <taxon>Pterygota</taxon>
        <taxon>Neoptera</taxon>
        <taxon>Endopterygota</taxon>
        <taxon>Diptera</taxon>
        <taxon>Brachycera</taxon>
        <taxon>Muscomorpha</taxon>
        <taxon>Platypezoidea</taxon>
        <taxon>Phoridae</taxon>
        <taxon>Megaseliini</taxon>
        <taxon>Megaselia</taxon>
    </lineage>
</organism>
<dbReference type="InterPro" id="IPR036259">
    <property type="entry name" value="MFS_trans_sf"/>
</dbReference>
<dbReference type="PROSITE" id="PS50850">
    <property type="entry name" value="MFS"/>
    <property type="match status" value="1"/>
</dbReference>
<dbReference type="OMA" id="ICANIMA"/>
<dbReference type="InterPro" id="IPR020846">
    <property type="entry name" value="MFS_dom"/>
</dbReference>